<dbReference type="CDD" id="cd11304">
    <property type="entry name" value="Cadherin_repeat"/>
    <property type="match status" value="1"/>
</dbReference>
<dbReference type="EMBL" id="MH588545">
    <property type="protein sequence ID" value="AXQ68626.1"/>
    <property type="molecule type" value="Genomic_DNA"/>
</dbReference>
<dbReference type="GO" id="GO:0007156">
    <property type="term" value="P:homophilic cell adhesion via plasma membrane adhesion molecules"/>
    <property type="evidence" value="ECO:0007669"/>
    <property type="project" value="InterPro"/>
</dbReference>
<dbReference type="PROSITE" id="PS50268">
    <property type="entry name" value="CADHERIN_2"/>
    <property type="match status" value="1"/>
</dbReference>
<protein>
    <recommendedName>
        <fullName evidence="1">Cadherin domain-containing protein</fullName>
    </recommendedName>
</protein>
<gene>
    <name evidence="2" type="ORF">CcrPW_gp087</name>
</gene>
<dbReference type="SMART" id="SM00710">
    <property type="entry name" value="PbH1"/>
    <property type="match status" value="4"/>
</dbReference>
<sequence>MAVKTTKVDLSRKMRAMPLVGLKIYGSGAGEAPPIFTTFTLDNNTVLENSPEDTLIGNFTIVPDTSVLSLFNDADGRLKIDGTSLLVGPTPISYEQTPVLDSIVRATYGPNYLDKPFPIIVVDVDEITNITITNNTILENSVQGTVVGTLATVPGGGALTLIDNAGGRFQLAGNVIQAGAVSTDYETATSHDIVVRGTIGGETLDKTITITVVNVNEGGGDIVLTGNTIAENSAQGTVVGTVSTVPTANSIALTDNAGGRFQLVSGVIQAGATATNYETATSHQITIQATYGSDTVSENFTINVTNVVELTDFTLTGTSVNENTAQGGAVGTLASTPSGATFSFVSPNNDAGGRFQIATNALQAGATATNYETAPSHLITIRATRGGETMDKNFTITVNDIDEISDIALSGNSVTENTGSGVTIGALTSTPAGATFSIVSQTPAGTYLAISGTNLVTGATPTNYEANTSHSVTIRGTRLGETFDKTFTINVTDVDEISDITLSNNSIYENSGSGTQVGTLSSTPAGATFSLVSQNPAGSYFNVVSGAIVAGSTSTDYETRTSHQVTVRGTRLSETFDKTFTINILDVDESPPAPDLDSFGLSGSSIAENSGAGTYVGTFSSSPSGASYVLNSNAGGRFAMSGNDLVAGSTPTDYETATSHSISVTATRGNTSIPQGFTINVTDVNEGGGGSQTLSPGVSNGSLTVFASNPGEQAVSGYVTVSISQGTGPWSFAWEQVSGYSGMSVAYGTVNGKPNDSGYFYLASNDRPSDRTTIWRCKVTDSIGNYGYTNNVTIRLVQSSPT</sequence>
<proteinExistence type="predicted"/>
<evidence type="ECO:0000313" key="3">
    <source>
        <dbReference type="Proteomes" id="UP000259026"/>
    </source>
</evidence>
<accession>A0A385EA68</accession>
<dbReference type="GO" id="GO:0005509">
    <property type="term" value="F:calcium ion binding"/>
    <property type="evidence" value="ECO:0007669"/>
    <property type="project" value="InterPro"/>
</dbReference>
<dbReference type="Gene3D" id="2.60.40.60">
    <property type="entry name" value="Cadherins"/>
    <property type="match status" value="1"/>
</dbReference>
<dbReference type="Proteomes" id="UP000259026">
    <property type="component" value="Segment"/>
</dbReference>
<name>A0A385EA68_9CAUD</name>
<keyword evidence="3" id="KW-1185">Reference proteome</keyword>
<evidence type="ECO:0000313" key="2">
    <source>
        <dbReference type="EMBL" id="AXQ68626.1"/>
    </source>
</evidence>
<feature type="domain" description="Cadherin" evidence="1">
    <location>
        <begin position="476"/>
        <end position="596"/>
    </location>
</feature>
<evidence type="ECO:0000259" key="1">
    <source>
        <dbReference type="PROSITE" id="PS50268"/>
    </source>
</evidence>
<reference evidence="2" key="1">
    <citation type="submission" date="2018-07" db="EMBL/GenBank/DDBJ databases">
        <authorList>
            <person name="Quirk P.G."/>
            <person name="Krulwich T.A."/>
        </authorList>
    </citation>
    <scope>NUCLEOTIDE SEQUENCE</scope>
</reference>
<dbReference type="GO" id="GO:0016020">
    <property type="term" value="C:membrane"/>
    <property type="evidence" value="ECO:0007669"/>
    <property type="project" value="InterPro"/>
</dbReference>
<organism evidence="2 3">
    <name type="scientific">Caulobacter phage CcrPW</name>
    <dbReference type="NCBI Taxonomy" id="2283271"/>
    <lineage>
        <taxon>Viruses</taxon>
        <taxon>Duplodnaviria</taxon>
        <taxon>Heunggongvirae</taxon>
        <taxon>Uroviricota</taxon>
        <taxon>Caudoviricetes</taxon>
        <taxon>Jeanschmidtviridae</taxon>
        <taxon>Colossusvirus</taxon>
        <taxon>Colossusvirus PW</taxon>
    </lineage>
</organism>
<dbReference type="InterPro" id="IPR006626">
    <property type="entry name" value="PbH1"/>
</dbReference>
<reference evidence="2" key="2">
    <citation type="submission" date="2018-09" db="EMBL/GenBank/DDBJ databases">
        <title>Giant CbK-like Caulobacter bacteriophages have genetically divergent genomes.</title>
        <authorList>
            <person name="Wilson K."/>
            <person name="Ely B."/>
        </authorList>
    </citation>
    <scope>NUCLEOTIDE SEQUENCE [LARGE SCALE GENOMIC DNA]</scope>
</reference>
<dbReference type="InterPro" id="IPR002126">
    <property type="entry name" value="Cadherin-like_dom"/>
</dbReference>